<feature type="transmembrane region" description="Helical" evidence="6">
    <location>
        <begin position="391"/>
        <end position="414"/>
    </location>
</feature>
<keyword evidence="3 6" id="KW-0812">Transmembrane</keyword>
<dbReference type="CDD" id="cd13128">
    <property type="entry name" value="MATE_Wzx_like"/>
    <property type="match status" value="1"/>
</dbReference>
<feature type="transmembrane region" description="Helical" evidence="6">
    <location>
        <begin position="38"/>
        <end position="56"/>
    </location>
</feature>
<feature type="transmembrane region" description="Helical" evidence="6">
    <location>
        <begin position="87"/>
        <end position="109"/>
    </location>
</feature>
<dbReference type="RefSeq" id="WP_207289022.1">
    <property type="nucleotide sequence ID" value="NZ_CP071462.1"/>
</dbReference>
<evidence type="ECO:0000313" key="8">
    <source>
        <dbReference type="Proteomes" id="UP000663203"/>
    </source>
</evidence>
<dbReference type="GeneID" id="63185681"/>
<keyword evidence="4 6" id="KW-1133">Transmembrane helix</keyword>
<reference evidence="7 8" key="1">
    <citation type="submission" date="2021-03" db="EMBL/GenBank/DDBJ databases">
        <title>Haloterrigena longa sp. nov. and Haloterrigena limicola sp. nov., extremely halophilic archaea isolated from a salt lake.</title>
        <authorList>
            <person name="Henglin C."/>
        </authorList>
    </citation>
    <scope>NUCLEOTIDE SEQUENCE [LARGE SCALE GENOMIC DNA]</scope>
    <source>
        <strain evidence="7 8">KZCA68</strain>
    </source>
</reference>
<name>A0A8A2VGA9_9EURY</name>
<evidence type="ECO:0000256" key="1">
    <source>
        <dbReference type="ARBA" id="ARBA00004651"/>
    </source>
</evidence>
<feature type="transmembrane region" description="Helical" evidence="6">
    <location>
        <begin position="304"/>
        <end position="323"/>
    </location>
</feature>
<dbReference type="PANTHER" id="PTHR30250">
    <property type="entry name" value="PST FAMILY PREDICTED COLANIC ACID TRANSPORTER"/>
    <property type="match status" value="1"/>
</dbReference>
<keyword evidence="8" id="KW-1185">Reference proteome</keyword>
<dbReference type="Pfam" id="PF01943">
    <property type="entry name" value="Polysacc_synt"/>
    <property type="match status" value="1"/>
</dbReference>
<sequence>MANRLVSNIVSDFGGRLVHVASTGILLLVLTRTLGPESYGLLALALSIFSFSRFLSESGLPWAAARFIAADREDADERAVAAVVESWILVLVASLIVAVALLVGAEFISTLLGEAGLAGLLLVGSGYVLFYTLYRYNRAILQGYEAITASAKLHGIKGGLTLVFVTVAVLLWPSPTAAVVGYVVAYGVAAVLGHWMVWRVSGLDRSSVATDGAVRMDILRYNLPLSVTRLSAEVDGHLDVILVGFFTNPTQVAFYTIGKQISQFTRVPAASIGFALSPSYGAETSKGRTEAATSVYQESLVKTLSLYVPACVGILVVADPAIVTVFGDGYAGAVLVVQVLALFVLFEALENISGPALDYLGRARARAVLKAVTSIGNVALNVLLIPQFGAVGAAVATVITYGTYAILSVGIVYTELPFDARTVGRCIATAAGISVGMAAVVVALLGVFSGPGGLVLAIAASGIVWLVGCHAFDLINVEQVADRLTG</sequence>
<comment type="subcellular location">
    <subcellularLocation>
        <location evidence="1">Cell membrane</location>
        <topology evidence="1">Multi-pass membrane protein</topology>
    </subcellularLocation>
</comment>
<evidence type="ECO:0000256" key="5">
    <source>
        <dbReference type="ARBA" id="ARBA00023136"/>
    </source>
</evidence>
<dbReference type="GO" id="GO:0005886">
    <property type="term" value="C:plasma membrane"/>
    <property type="evidence" value="ECO:0007669"/>
    <property type="project" value="UniProtKB-SubCell"/>
</dbReference>
<evidence type="ECO:0000313" key="7">
    <source>
        <dbReference type="EMBL" id="QSW99415.1"/>
    </source>
</evidence>
<evidence type="ECO:0000256" key="6">
    <source>
        <dbReference type="SAM" id="Phobius"/>
    </source>
</evidence>
<feature type="transmembrane region" description="Helical" evidence="6">
    <location>
        <begin position="426"/>
        <end position="448"/>
    </location>
</feature>
<keyword evidence="2" id="KW-1003">Cell membrane</keyword>
<dbReference type="PANTHER" id="PTHR30250:SF11">
    <property type="entry name" value="O-ANTIGEN TRANSPORTER-RELATED"/>
    <property type="match status" value="1"/>
</dbReference>
<proteinExistence type="predicted"/>
<dbReference type="InterPro" id="IPR050833">
    <property type="entry name" value="Poly_Biosynth_Transport"/>
</dbReference>
<dbReference type="Proteomes" id="UP000663203">
    <property type="component" value="Chromosome"/>
</dbReference>
<gene>
    <name evidence="7" type="ORF">J0X25_00210</name>
</gene>
<evidence type="ECO:0000256" key="3">
    <source>
        <dbReference type="ARBA" id="ARBA00022692"/>
    </source>
</evidence>
<organism evidence="7 8">
    <name type="scientific">Haloterrigena alkaliphila</name>
    <dbReference type="NCBI Taxonomy" id="2816475"/>
    <lineage>
        <taxon>Archaea</taxon>
        <taxon>Methanobacteriati</taxon>
        <taxon>Methanobacteriota</taxon>
        <taxon>Stenosarchaea group</taxon>
        <taxon>Halobacteria</taxon>
        <taxon>Halobacteriales</taxon>
        <taxon>Natrialbaceae</taxon>
        <taxon>Haloterrigena</taxon>
    </lineage>
</organism>
<dbReference type="InterPro" id="IPR002797">
    <property type="entry name" value="Polysacc_synth"/>
</dbReference>
<feature type="transmembrane region" description="Helical" evidence="6">
    <location>
        <begin position="367"/>
        <end position="385"/>
    </location>
</feature>
<feature type="transmembrane region" description="Helical" evidence="6">
    <location>
        <begin position="454"/>
        <end position="475"/>
    </location>
</feature>
<evidence type="ECO:0000256" key="2">
    <source>
        <dbReference type="ARBA" id="ARBA00022475"/>
    </source>
</evidence>
<dbReference type="KEGG" id="hakz:J0X25_00210"/>
<protein>
    <submittedName>
        <fullName evidence="7">Flippase</fullName>
    </submittedName>
</protein>
<keyword evidence="5 6" id="KW-0472">Membrane</keyword>
<dbReference type="AlphaFoldDB" id="A0A8A2VGA9"/>
<feature type="transmembrane region" description="Helical" evidence="6">
    <location>
        <begin position="329"/>
        <end position="346"/>
    </location>
</feature>
<feature type="transmembrane region" description="Helical" evidence="6">
    <location>
        <begin position="179"/>
        <end position="198"/>
    </location>
</feature>
<feature type="transmembrane region" description="Helical" evidence="6">
    <location>
        <begin position="155"/>
        <end position="173"/>
    </location>
</feature>
<feature type="transmembrane region" description="Helical" evidence="6">
    <location>
        <begin position="115"/>
        <end position="134"/>
    </location>
</feature>
<dbReference type="EMBL" id="CP071462">
    <property type="protein sequence ID" value="QSW99415.1"/>
    <property type="molecule type" value="Genomic_DNA"/>
</dbReference>
<accession>A0A8A2VGA9</accession>
<evidence type="ECO:0000256" key="4">
    <source>
        <dbReference type="ARBA" id="ARBA00022989"/>
    </source>
</evidence>